<evidence type="ECO:0000256" key="1">
    <source>
        <dbReference type="ARBA" id="ARBA00022723"/>
    </source>
</evidence>
<dbReference type="GO" id="GO:0005506">
    <property type="term" value="F:iron ion binding"/>
    <property type="evidence" value="ECO:0007669"/>
    <property type="project" value="InterPro"/>
</dbReference>
<dbReference type="EMBL" id="CM003535">
    <property type="protein sequence ID" value="RCV38735.1"/>
    <property type="molecule type" value="Genomic_DNA"/>
</dbReference>
<dbReference type="GO" id="GO:0020037">
    <property type="term" value="F:heme binding"/>
    <property type="evidence" value="ECO:0007669"/>
    <property type="project" value="InterPro"/>
</dbReference>
<dbReference type="CDD" id="cd11043">
    <property type="entry name" value="CYP90-like"/>
    <property type="match status" value="1"/>
</dbReference>
<dbReference type="InterPro" id="IPR036396">
    <property type="entry name" value="Cyt_P450_sf"/>
</dbReference>
<comment type="similarity">
    <text evidence="4">Belongs to the cytochrome P450 family.</text>
</comment>
<keyword evidence="3 4" id="KW-0349">Heme</keyword>
<dbReference type="PROSITE" id="PS00086">
    <property type="entry name" value="CYTOCHROME_P450"/>
    <property type="match status" value="1"/>
</dbReference>
<dbReference type="PANTHER" id="PTHR24286">
    <property type="entry name" value="CYTOCHROME P450 26"/>
    <property type="match status" value="1"/>
</dbReference>
<dbReference type="SUPFAM" id="SSF48264">
    <property type="entry name" value="Cytochrome P450"/>
    <property type="match status" value="1"/>
</dbReference>
<reference evidence="5" key="1">
    <citation type="journal article" date="2012" name="Nat. Biotechnol.">
        <title>Reference genome sequence of the model plant Setaria.</title>
        <authorList>
            <person name="Bennetzen J.L."/>
            <person name="Schmutz J."/>
            <person name="Wang H."/>
            <person name="Percifield R."/>
            <person name="Hawkins J."/>
            <person name="Pontaroli A.C."/>
            <person name="Estep M."/>
            <person name="Feng L."/>
            <person name="Vaughn J.N."/>
            <person name="Grimwood J."/>
            <person name="Jenkins J."/>
            <person name="Barry K."/>
            <person name="Lindquist E."/>
            <person name="Hellsten U."/>
            <person name="Deshpande S."/>
            <person name="Wang X."/>
            <person name="Wu X."/>
            <person name="Mitros T."/>
            <person name="Triplett J."/>
            <person name="Yang X."/>
            <person name="Ye C.Y."/>
            <person name="Mauro-Herrera M."/>
            <person name="Wang L."/>
            <person name="Li P."/>
            <person name="Sharma M."/>
            <person name="Sharma R."/>
            <person name="Ronald P.C."/>
            <person name="Panaud O."/>
            <person name="Kellogg E.A."/>
            <person name="Brutnell T.P."/>
            <person name="Doust A.N."/>
            <person name="Tuskan G.A."/>
            <person name="Rokhsar D."/>
            <person name="Devos K.M."/>
        </authorList>
    </citation>
    <scope>NUCLEOTIDE SEQUENCE [LARGE SCALE GENOMIC DNA]</scope>
    <source>
        <strain evidence="5">Yugu1</strain>
    </source>
</reference>
<keyword evidence="4" id="KW-0560">Oxidoreductase</keyword>
<accession>A0A368S8J8</accession>
<dbReference type="InterPro" id="IPR002403">
    <property type="entry name" value="Cyt_P450_E_grp-IV"/>
</dbReference>
<evidence type="ECO:0000256" key="4">
    <source>
        <dbReference type="RuleBase" id="RU000461"/>
    </source>
</evidence>
<dbReference type="STRING" id="4555.A0A368S8J8"/>
<name>A0A368S8J8_SETIT</name>
<reference evidence="5" key="2">
    <citation type="submission" date="2015-07" db="EMBL/GenBank/DDBJ databases">
        <authorList>
            <person name="Noorani M."/>
        </authorList>
    </citation>
    <scope>NUCLEOTIDE SEQUENCE</scope>
    <source>
        <strain evidence="5">Yugu1</strain>
    </source>
</reference>
<dbReference type="PRINTS" id="PR00385">
    <property type="entry name" value="P450"/>
</dbReference>
<keyword evidence="4" id="KW-0503">Monooxygenase</keyword>
<evidence type="ECO:0000256" key="3">
    <source>
        <dbReference type="PIRSR" id="PIRSR602403-1"/>
    </source>
</evidence>
<dbReference type="PANTHER" id="PTHR24286:SF259">
    <property type="entry name" value="CYTOCHROME P450"/>
    <property type="match status" value="1"/>
</dbReference>
<protein>
    <recommendedName>
        <fullName evidence="6">Cytochrome P450</fullName>
    </recommendedName>
</protein>
<evidence type="ECO:0000256" key="2">
    <source>
        <dbReference type="ARBA" id="ARBA00023004"/>
    </source>
</evidence>
<comment type="cofactor">
    <cofactor evidence="3">
        <name>heme</name>
        <dbReference type="ChEBI" id="CHEBI:30413"/>
    </cofactor>
</comment>
<feature type="binding site" description="axial binding residue" evidence="3">
    <location>
        <position position="372"/>
    </location>
    <ligand>
        <name>heme</name>
        <dbReference type="ChEBI" id="CHEBI:30413"/>
    </ligand>
    <ligandPart>
        <name>Fe</name>
        <dbReference type="ChEBI" id="CHEBI:18248"/>
    </ligandPart>
</feature>
<evidence type="ECO:0008006" key="6">
    <source>
        <dbReference type="Google" id="ProtNLM"/>
    </source>
</evidence>
<dbReference type="OrthoDB" id="1372046at2759"/>
<keyword evidence="1 3" id="KW-0479">Metal-binding</keyword>
<dbReference type="GO" id="GO:0016705">
    <property type="term" value="F:oxidoreductase activity, acting on paired donors, with incorporation or reduction of molecular oxygen"/>
    <property type="evidence" value="ECO:0007669"/>
    <property type="project" value="InterPro"/>
</dbReference>
<gene>
    <name evidence="5" type="ORF">SETIT_8G166400v2</name>
</gene>
<dbReference type="Pfam" id="PF00067">
    <property type="entry name" value="p450"/>
    <property type="match status" value="1"/>
</dbReference>
<dbReference type="InterPro" id="IPR001128">
    <property type="entry name" value="Cyt_P450"/>
</dbReference>
<dbReference type="GO" id="GO:0004497">
    <property type="term" value="F:monooxygenase activity"/>
    <property type="evidence" value="ECO:0007669"/>
    <property type="project" value="UniProtKB-KW"/>
</dbReference>
<dbReference type="AlphaFoldDB" id="A0A368S8J8"/>
<proteinExistence type="inferred from homology"/>
<dbReference type="InterPro" id="IPR017972">
    <property type="entry name" value="Cyt_P450_CS"/>
</dbReference>
<dbReference type="Gene3D" id="1.10.630.10">
    <property type="entry name" value="Cytochrome P450"/>
    <property type="match status" value="1"/>
</dbReference>
<evidence type="ECO:0000313" key="5">
    <source>
        <dbReference type="EMBL" id="RCV38735.1"/>
    </source>
</evidence>
<sequence>MRLRTWTVGKSHHHFHRYGPLFKTSLLGKHVIVSMDTEVNRFIFRHEDKLFRTWYPNTVKSIFGKKTMRDIESIHKYVRSIGGPVFAPKNLKEAFIFEMEKTITESLRRWATNPSIEVKQSLRNMMFDLIIKKLVGFEPNSTGSKELRKNIELFFKGVISFPLLVPGTNFYQAMQGRKHVQKILKDLLKQRTTAPQKKYGDFLDVVLDELQSGRALLDENFLVDTVAGFIFAGVALTPTTLTAGMKFLTDSPNVVEALSEEHDTILKNRDETQPTITWEEFKTMKFTDQVINEILRLSSNGPGIIRQALKDVQYNGYTIPAGWVVMISPMSVHLNPDIFEDPLTFNPWRWQEENANSLMKHFMPFGDGKRHCMGANFTKFQIAMFLHTLVTKYRWKEIKRGETFRIADLAFPQDYHIKLLPRS</sequence>
<keyword evidence="2 3" id="KW-0408">Iron</keyword>
<dbReference type="PRINTS" id="PR00465">
    <property type="entry name" value="EP450IV"/>
</dbReference>
<organism evidence="5">
    <name type="scientific">Setaria italica</name>
    <name type="common">Foxtail millet</name>
    <name type="synonym">Panicum italicum</name>
    <dbReference type="NCBI Taxonomy" id="4555"/>
    <lineage>
        <taxon>Eukaryota</taxon>
        <taxon>Viridiplantae</taxon>
        <taxon>Streptophyta</taxon>
        <taxon>Embryophyta</taxon>
        <taxon>Tracheophyta</taxon>
        <taxon>Spermatophyta</taxon>
        <taxon>Magnoliopsida</taxon>
        <taxon>Liliopsida</taxon>
        <taxon>Poales</taxon>
        <taxon>Poaceae</taxon>
        <taxon>PACMAD clade</taxon>
        <taxon>Panicoideae</taxon>
        <taxon>Panicodae</taxon>
        <taxon>Paniceae</taxon>
        <taxon>Cenchrinae</taxon>
        <taxon>Setaria</taxon>
    </lineage>
</organism>